<keyword evidence="7 9" id="KW-0503">Monooxygenase</keyword>
<evidence type="ECO:0000256" key="4">
    <source>
        <dbReference type="ARBA" id="ARBA00022723"/>
    </source>
</evidence>
<keyword evidence="8" id="KW-0812">Transmembrane</keyword>
<dbReference type="GO" id="GO:0005506">
    <property type="term" value="F:iron ion binding"/>
    <property type="evidence" value="ECO:0007669"/>
    <property type="project" value="InterPro"/>
</dbReference>
<evidence type="ECO:0000256" key="5">
    <source>
        <dbReference type="ARBA" id="ARBA00023004"/>
    </source>
</evidence>
<dbReference type="Gene3D" id="1.10.630.10">
    <property type="entry name" value="Cytochrome P450"/>
    <property type="match status" value="1"/>
</dbReference>
<sequence>MANGGRLELVLVVPTLAIVAIATVGVYRLRFHPLASIPGPKLAALSEEWLYRLSQGPNIEAQLKELHCKYDSNVIRIGPNEVHVIQPELYKVIYNQTAPFKKAWSFYRAFHRPHSLTTEMDPQAHRNRRRDLNRCFSKRAVDNLSSLILEKISKLEIKLRRMNETFDMHNAIHCMTVDAISDYAFGSDSNMIEASKNSFDADFLDVIHSNLLVFPEMLFRPVLTACKLFLPAPLLAKIDENLAKFLKMNEWAQSCIDKYNALPSDERARTEHPVMFDSLQDISDEAKKFIAVEFLVAGSDTSALTITYAIYHILSNPKIKEELLRELEKALPTLETSPVLQDLEKLPFLTGCINEALRLACPAPGRLPRVVPDEKPLVVDGKAIAPGSQMIVGMSAFNLHFDQKIWGEDVLEFKPHRWLSREGERLDQWLVPFSKGTRACIGQNLALAEIRMTIAVLFRRWELELPPGAKLGRKIDRFVTLLDNPGLPMTCMAKLA</sequence>
<protein>
    <submittedName>
        <fullName evidence="9">Inactive cyrochrome P450 monooxygenase</fullName>
    </submittedName>
</protein>
<dbReference type="CDD" id="cd11062">
    <property type="entry name" value="CYP58-like"/>
    <property type="match status" value="1"/>
</dbReference>
<dbReference type="GO" id="GO:0016705">
    <property type="term" value="F:oxidoreductase activity, acting on paired donors, with incorporation or reduction of molecular oxygen"/>
    <property type="evidence" value="ECO:0007669"/>
    <property type="project" value="InterPro"/>
</dbReference>
<comment type="caution">
    <text evidence="9">The sequence shown here is derived from an EMBL/GenBank/DDBJ whole genome shotgun (WGS) entry which is preliminary data.</text>
</comment>
<evidence type="ECO:0000256" key="6">
    <source>
        <dbReference type="PIRSR" id="PIRSR602401-1"/>
    </source>
</evidence>
<proteinExistence type="inferred from homology"/>
<dbReference type="InterPro" id="IPR001128">
    <property type="entry name" value="Cyt_P450"/>
</dbReference>
<dbReference type="PROSITE" id="PS00086">
    <property type="entry name" value="CYTOCHROME_P450"/>
    <property type="match status" value="1"/>
</dbReference>
<dbReference type="EMBL" id="WVTB01000052">
    <property type="protein sequence ID" value="KAF3804025.1"/>
    <property type="molecule type" value="Genomic_DNA"/>
</dbReference>
<keyword evidence="4 6" id="KW-0479">Metal-binding</keyword>
<dbReference type="Pfam" id="PF00067">
    <property type="entry name" value="p450"/>
    <property type="match status" value="1"/>
</dbReference>
<evidence type="ECO:0000313" key="10">
    <source>
        <dbReference type="Proteomes" id="UP000613401"/>
    </source>
</evidence>
<keyword evidence="10" id="KW-1185">Reference proteome</keyword>
<dbReference type="InterPro" id="IPR036396">
    <property type="entry name" value="Cyt_P450_sf"/>
</dbReference>
<dbReference type="SUPFAM" id="SSF48264">
    <property type="entry name" value="Cytochrome P450"/>
    <property type="match status" value="1"/>
</dbReference>
<dbReference type="PANTHER" id="PTHR24305:SF166">
    <property type="entry name" value="CYTOCHROME P450 12A4, MITOCHONDRIAL-RELATED"/>
    <property type="match status" value="1"/>
</dbReference>
<reference evidence="9" key="2">
    <citation type="submission" date="2020-03" db="EMBL/GenBank/DDBJ databases">
        <authorList>
            <person name="Fu F.-F."/>
            <person name="Chen J."/>
        </authorList>
    </citation>
    <scope>NUCLEOTIDE SEQUENCE</scope>
    <source>
        <strain evidence="9">Lc1</strain>
    </source>
</reference>
<name>A0A8H4CHB7_COLGL</name>
<keyword evidence="8" id="KW-1133">Transmembrane helix</keyword>
<evidence type="ECO:0000256" key="7">
    <source>
        <dbReference type="RuleBase" id="RU000461"/>
    </source>
</evidence>
<keyword evidence="7" id="KW-0560">Oxidoreductase</keyword>
<accession>A0A8H4CHB7</accession>
<keyword evidence="8" id="KW-0472">Membrane</keyword>
<evidence type="ECO:0000256" key="1">
    <source>
        <dbReference type="ARBA" id="ARBA00001971"/>
    </source>
</evidence>
<comment type="cofactor">
    <cofactor evidence="1 6">
        <name>heme</name>
        <dbReference type="ChEBI" id="CHEBI:30413"/>
    </cofactor>
</comment>
<evidence type="ECO:0000256" key="2">
    <source>
        <dbReference type="ARBA" id="ARBA00010617"/>
    </source>
</evidence>
<dbReference type="GO" id="GO:0020037">
    <property type="term" value="F:heme binding"/>
    <property type="evidence" value="ECO:0007669"/>
    <property type="project" value="InterPro"/>
</dbReference>
<dbReference type="AlphaFoldDB" id="A0A8H4CHB7"/>
<organism evidence="9 10">
    <name type="scientific">Colletotrichum gloeosporioides</name>
    <name type="common">Anthracnose fungus</name>
    <name type="synonym">Glomerella cingulata</name>
    <dbReference type="NCBI Taxonomy" id="474922"/>
    <lineage>
        <taxon>Eukaryota</taxon>
        <taxon>Fungi</taxon>
        <taxon>Dikarya</taxon>
        <taxon>Ascomycota</taxon>
        <taxon>Pezizomycotina</taxon>
        <taxon>Sordariomycetes</taxon>
        <taxon>Hypocreomycetidae</taxon>
        <taxon>Glomerellales</taxon>
        <taxon>Glomerellaceae</taxon>
        <taxon>Colletotrichum</taxon>
        <taxon>Colletotrichum gloeosporioides species complex</taxon>
    </lineage>
</organism>
<dbReference type="PRINTS" id="PR00463">
    <property type="entry name" value="EP450I"/>
</dbReference>
<dbReference type="InterPro" id="IPR050121">
    <property type="entry name" value="Cytochrome_P450_monoxygenase"/>
</dbReference>
<evidence type="ECO:0000256" key="3">
    <source>
        <dbReference type="ARBA" id="ARBA00022617"/>
    </source>
</evidence>
<keyword evidence="3 6" id="KW-0349">Heme</keyword>
<comment type="similarity">
    <text evidence="2 7">Belongs to the cytochrome P450 family.</text>
</comment>
<gene>
    <name evidence="9" type="ORF">GCG54_00008529</name>
</gene>
<dbReference type="InterPro" id="IPR017972">
    <property type="entry name" value="Cyt_P450_CS"/>
</dbReference>
<reference evidence="9" key="1">
    <citation type="journal article" date="2020" name="Phytopathology">
        <title>Genome sequence and comparative analysis of Colletotrichum gloeosporioides isolated from Liriodendron leaves.</title>
        <authorList>
            <person name="Fu F.F."/>
            <person name="Hao Z."/>
            <person name="Wang P."/>
            <person name="Lu Y."/>
            <person name="Xue L.J."/>
            <person name="Wei G."/>
            <person name="Tian Y."/>
            <person name="Baishi H."/>
            <person name="Xu H."/>
            <person name="Shi J."/>
            <person name="Cheng T."/>
            <person name="Wang G."/>
            <person name="Yi Y."/>
            <person name="Chen J."/>
        </authorList>
    </citation>
    <scope>NUCLEOTIDE SEQUENCE</scope>
    <source>
        <strain evidence="9">Lc1</strain>
    </source>
</reference>
<keyword evidence="5 6" id="KW-0408">Iron</keyword>
<dbReference type="GO" id="GO:0004497">
    <property type="term" value="F:monooxygenase activity"/>
    <property type="evidence" value="ECO:0007669"/>
    <property type="project" value="UniProtKB-KW"/>
</dbReference>
<evidence type="ECO:0000256" key="8">
    <source>
        <dbReference type="SAM" id="Phobius"/>
    </source>
</evidence>
<dbReference type="PANTHER" id="PTHR24305">
    <property type="entry name" value="CYTOCHROME P450"/>
    <property type="match status" value="1"/>
</dbReference>
<feature type="binding site" description="axial binding residue" evidence="6">
    <location>
        <position position="440"/>
    </location>
    <ligand>
        <name>heme</name>
        <dbReference type="ChEBI" id="CHEBI:30413"/>
    </ligand>
    <ligandPart>
        <name>Fe</name>
        <dbReference type="ChEBI" id="CHEBI:18248"/>
    </ligandPart>
</feature>
<dbReference type="RefSeq" id="XP_045263184.1">
    <property type="nucleotide sequence ID" value="XM_045408494.1"/>
</dbReference>
<feature type="transmembrane region" description="Helical" evidence="8">
    <location>
        <begin position="7"/>
        <end position="27"/>
    </location>
</feature>
<dbReference type="GeneID" id="69015670"/>
<dbReference type="PRINTS" id="PR00385">
    <property type="entry name" value="P450"/>
</dbReference>
<dbReference type="Proteomes" id="UP000613401">
    <property type="component" value="Unassembled WGS sequence"/>
</dbReference>
<evidence type="ECO:0000313" key="9">
    <source>
        <dbReference type="EMBL" id="KAF3804025.1"/>
    </source>
</evidence>
<dbReference type="InterPro" id="IPR002401">
    <property type="entry name" value="Cyt_P450_E_grp-I"/>
</dbReference>